<accession>A0A6J4UHH9</accession>
<keyword evidence="2" id="KW-0028">Amino-acid biosynthesis</keyword>
<dbReference type="FunFam" id="3.40.50.720:FF:000203">
    <property type="entry name" value="D-3-phosphoglycerate dehydrogenase (SerA)"/>
    <property type="match status" value="1"/>
</dbReference>
<dbReference type="InterPro" id="IPR029753">
    <property type="entry name" value="D-isomer_DH_CS"/>
</dbReference>
<dbReference type="GO" id="GO:0051287">
    <property type="term" value="F:NAD binding"/>
    <property type="evidence" value="ECO:0007669"/>
    <property type="project" value="InterPro"/>
</dbReference>
<dbReference type="PROSITE" id="PS00670">
    <property type="entry name" value="D_2_HYDROXYACID_DH_2"/>
    <property type="match status" value="1"/>
</dbReference>
<dbReference type="InterPro" id="IPR006140">
    <property type="entry name" value="D-isomer_DH_NAD-bd"/>
</dbReference>
<evidence type="ECO:0000259" key="7">
    <source>
        <dbReference type="Pfam" id="PF02826"/>
    </source>
</evidence>
<evidence type="ECO:0000259" key="6">
    <source>
        <dbReference type="Pfam" id="PF00389"/>
    </source>
</evidence>
<keyword evidence="4" id="KW-0520">NAD</keyword>
<dbReference type="CDD" id="cd12172">
    <property type="entry name" value="PGDH_like_2"/>
    <property type="match status" value="1"/>
</dbReference>
<dbReference type="Gene3D" id="3.40.50.720">
    <property type="entry name" value="NAD(P)-binding Rossmann-like Domain"/>
    <property type="match status" value="2"/>
</dbReference>
<dbReference type="InterPro" id="IPR006139">
    <property type="entry name" value="D-isomer_2_OHA_DH_cat_dom"/>
</dbReference>
<dbReference type="PANTHER" id="PTHR42789:SF1">
    <property type="entry name" value="D-ISOMER SPECIFIC 2-HYDROXYACID DEHYDROGENASE FAMILY PROTEIN (AFU_ORTHOLOGUE AFUA_6G10090)"/>
    <property type="match status" value="1"/>
</dbReference>
<dbReference type="PROSITE" id="PS00065">
    <property type="entry name" value="D_2_HYDROXYACID_DH_1"/>
    <property type="match status" value="1"/>
</dbReference>
<dbReference type="SUPFAM" id="SSF51735">
    <property type="entry name" value="NAD(P)-binding Rossmann-fold domains"/>
    <property type="match status" value="1"/>
</dbReference>
<dbReference type="InterPro" id="IPR036291">
    <property type="entry name" value="NAD(P)-bd_dom_sf"/>
</dbReference>
<protein>
    <submittedName>
        <fullName evidence="8">D-3-phosphoglycerate dehydrogenase</fullName>
        <ecNumber evidence="8">1.1.1.95</ecNumber>
    </submittedName>
</protein>
<dbReference type="GO" id="GO:0008652">
    <property type="term" value="P:amino acid biosynthetic process"/>
    <property type="evidence" value="ECO:0007669"/>
    <property type="project" value="UniProtKB-KW"/>
</dbReference>
<evidence type="ECO:0000256" key="2">
    <source>
        <dbReference type="ARBA" id="ARBA00022605"/>
    </source>
</evidence>
<dbReference type="SUPFAM" id="SSF52283">
    <property type="entry name" value="Formate/glycerate dehydrogenase catalytic domain-like"/>
    <property type="match status" value="1"/>
</dbReference>
<evidence type="ECO:0000256" key="5">
    <source>
        <dbReference type="RuleBase" id="RU003719"/>
    </source>
</evidence>
<feature type="domain" description="D-isomer specific 2-hydroxyacid dehydrogenase NAD-binding" evidence="7">
    <location>
        <begin position="113"/>
        <end position="285"/>
    </location>
</feature>
<organism evidence="8">
    <name type="scientific">uncultured Thermomicrobiales bacterium</name>
    <dbReference type="NCBI Taxonomy" id="1645740"/>
    <lineage>
        <taxon>Bacteria</taxon>
        <taxon>Pseudomonadati</taxon>
        <taxon>Thermomicrobiota</taxon>
        <taxon>Thermomicrobia</taxon>
        <taxon>Thermomicrobiales</taxon>
        <taxon>environmental samples</taxon>
    </lineage>
</organism>
<dbReference type="Pfam" id="PF02826">
    <property type="entry name" value="2-Hacid_dh_C"/>
    <property type="match status" value="1"/>
</dbReference>
<dbReference type="EC" id="1.1.1.95" evidence="8"/>
<proteinExistence type="inferred from homology"/>
<dbReference type="InterPro" id="IPR029752">
    <property type="entry name" value="D-isomer_DH_CS1"/>
</dbReference>
<dbReference type="PANTHER" id="PTHR42789">
    <property type="entry name" value="D-ISOMER SPECIFIC 2-HYDROXYACID DEHYDROGENASE FAMILY PROTEIN (AFU_ORTHOLOGUE AFUA_6G10090)"/>
    <property type="match status" value="1"/>
</dbReference>
<dbReference type="EMBL" id="CADCWN010000008">
    <property type="protein sequence ID" value="CAA9548075.1"/>
    <property type="molecule type" value="Genomic_DNA"/>
</dbReference>
<comment type="similarity">
    <text evidence="1 5">Belongs to the D-isomer specific 2-hydroxyacid dehydrogenase family.</text>
</comment>
<feature type="domain" description="D-isomer specific 2-hydroxyacid dehydrogenase catalytic" evidence="6">
    <location>
        <begin position="16"/>
        <end position="317"/>
    </location>
</feature>
<keyword evidence="3 5" id="KW-0560">Oxidoreductase</keyword>
<dbReference type="InterPro" id="IPR050857">
    <property type="entry name" value="D-2-hydroxyacid_DH"/>
</dbReference>
<reference evidence="8" key="1">
    <citation type="submission" date="2020-02" db="EMBL/GenBank/DDBJ databases">
        <authorList>
            <person name="Meier V. D."/>
        </authorList>
    </citation>
    <scope>NUCLEOTIDE SEQUENCE</scope>
    <source>
        <strain evidence="8">AVDCRST_MAG18</strain>
    </source>
</reference>
<dbReference type="Pfam" id="PF00389">
    <property type="entry name" value="2-Hacid_dh"/>
    <property type="match status" value="1"/>
</dbReference>
<name>A0A6J4UHH9_9BACT</name>
<dbReference type="AlphaFoldDB" id="A0A6J4UHH9"/>
<dbReference type="GO" id="GO:0004617">
    <property type="term" value="F:phosphoglycerate dehydrogenase activity"/>
    <property type="evidence" value="ECO:0007669"/>
    <property type="project" value="UniProtKB-EC"/>
</dbReference>
<evidence type="ECO:0000256" key="1">
    <source>
        <dbReference type="ARBA" id="ARBA00005854"/>
    </source>
</evidence>
<sequence length="317" mass="34658">MAYRVLMNSPRVAGKEEYVRAFLRERGCELIEHDRSRSLNRAEVRELVRGAHGYVPALDPVNAEIFDLAPDLRVVSAQGVGYDHIDAEEAARRGIAVCICAGANNHAVSELAFGLMLNLARHIRAADAAVREGGWPRLVGPELWGKTLGIVGLGRVGKSTALIARGFGMRVLATDIKWDITFADQNEISYVPLSRLLRESDFLSLHCPLNNQTRGLIDEAAIEQMKPTAYLINTARGPIVKESALVGALREKMIAGAGLDVFEVEPHPENPYRDLPNAMLVPHLGGTTFESNERALELALLNVTQVLNGGEPICRVN</sequence>
<gene>
    <name evidence="8" type="ORF">AVDCRST_MAG18-63</name>
</gene>
<evidence type="ECO:0000313" key="8">
    <source>
        <dbReference type="EMBL" id="CAA9548075.1"/>
    </source>
</evidence>
<evidence type="ECO:0000256" key="4">
    <source>
        <dbReference type="ARBA" id="ARBA00023027"/>
    </source>
</evidence>
<evidence type="ECO:0000256" key="3">
    <source>
        <dbReference type="ARBA" id="ARBA00023002"/>
    </source>
</evidence>